<feature type="domain" description="PABS" evidence="6">
    <location>
        <begin position="199"/>
        <end position="435"/>
    </location>
</feature>
<dbReference type="HOGENOM" id="CLU_008530_1_0_9"/>
<dbReference type="EMBL" id="AENY02000003">
    <property type="protein sequence ID" value="EKP94616.1"/>
    <property type="molecule type" value="Genomic_DNA"/>
</dbReference>
<dbReference type="GO" id="GO:0010487">
    <property type="term" value="F:thermospermine synthase activity"/>
    <property type="evidence" value="ECO:0007669"/>
    <property type="project" value="TreeGrafter"/>
</dbReference>
<accession>K6QD95</accession>
<dbReference type="eggNOG" id="COG0421">
    <property type="taxonomic scope" value="Bacteria"/>
</dbReference>
<evidence type="ECO:0000256" key="1">
    <source>
        <dbReference type="ARBA" id="ARBA00007867"/>
    </source>
</evidence>
<keyword evidence="4" id="KW-1003">Cell membrane</keyword>
<dbReference type="PROSITE" id="PS51006">
    <property type="entry name" value="PABS_2"/>
    <property type="match status" value="1"/>
</dbReference>
<dbReference type="SUPFAM" id="SSF53335">
    <property type="entry name" value="S-adenosyl-L-methionine-dependent methyltransferases"/>
    <property type="match status" value="1"/>
</dbReference>
<feature type="transmembrane region" description="Helical" evidence="4">
    <location>
        <begin position="141"/>
        <end position="162"/>
    </location>
</feature>
<dbReference type="RefSeq" id="WP_006904637.1">
    <property type="nucleotide sequence ID" value="NZ_JH976535.1"/>
</dbReference>
<evidence type="ECO:0000256" key="5">
    <source>
        <dbReference type="PROSITE-ProRule" id="PRU00354"/>
    </source>
</evidence>
<feature type="transmembrane region" description="Helical" evidence="4">
    <location>
        <begin position="64"/>
        <end position="82"/>
    </location>
</feature>
<dbReference type="Gene3D" id="3.40.50.150">
    <property type="entry name" value="Vaccinia Virus protein VP39"/>
    <property type="match status" value="1"/>
</dbReference>
<organism evidence="7 8">
    <name type="scientific">Thermaerobacter subterraneus DSM 13965</name>
    <dbReference type="NCBI Taxonomy" id="867903"/>
    <lineage>
        <taxon>Bacteria</taxon>
        <taxon>Bacillati</taxon>
        <taxon>Bacillota</taxon>
        <taxon>Clostridia</taxon>
        <taxon>Eubacteriales</taxon>
        <taxon>Clostridiales Family XVII. Incertae Sedis</taxon>
        <taxon>Thermaerobacter</taxon>
    </lineage>
</organism>
<dbReference type="GO" id="GO:0004766">
    <property type="term" value="F:spermidine synthase activity"/>
    <property type="evidence" value="ECO:0007669"/>
    <property type="project" value="UniProtKB-UniRule"/>
</dbReference>
<dbReference type="EC" id="2.5.1.16" evidence="4"/>
<keyword evidence="4" id="KW-0472">Membrane</keyword>
<evidence type="ECO:0000259" key="6">
    <source>
        <dbReference type="PROSITE" id="PS51006"/>
    </source>
</evidence>
<keyword evidence="4" id="KW-0745">Spermidine biosynthesis</keyword>
<feature type="binding site" evidence="4">
    <location>
        <position position="309"/>
    </location>
    <ligand>
        <name>S-methyl-5'-thioadenosine</name>
        <dbReference type="ChEBI" id="CHEBI:17509"/>
    </ligand>
</feature>
<dbReference type="InterPro" id="IPR029063">
    <property type="entry name" value="SAM-dependent_MTases_sf"/>
</dbReference>
<evidence type="ECO:0000256" key="4">
    <source>
        <dbReference type="HAMAP-Rule" id="MF_00198"/>
    </source>
</evidence>
<feature type="transmembrane region" description="Helical" evidence="4">
    <location>
        <begin position="102"/>
        <end position="129"/>
    </location>
</feature>
<dbReference type="AlphaFoldDB" id="K6QD95"/>
<keyword evidence="8" id="KW-1185">Reference proteome</keyword>
<dbReference type="UniPathway" id="UPA00248">
    <property type="reaction ID" value="UER00314"/>
</dbReference>
<dbReference type="HAMAP" id="MF_00198">
    <property type="entry name" value="Spermidine_synth"/>
    <property type="match status" value="1"/>
</dbReference>
<dbReference type="NCBIfam" id="NF037959">
    <property type="entry name" value="MFS_SpdSyn"/>
    <property type="match status" value="1"/>
</dbReference>
<comment type="pathway">
    <text evidence="4">Amine and polyamine biosynthesis; spermidine biosynthesis; spermidine from putrescine: step 1/1.</text>
</comment>
<keyword evidence="3 4" id="KW-0620">Polyamine biosynthesis</keyword>
<keyword evidence="4" id="KW-0812">Transmembrane</keyword>
<evidence type="ECO:0000313" key="8">
    <source>
        <dbReference type="Proteomes" id="UP000005710"/>
    </source>
</evidence>
<feature type="active site" description="Proton acceptor" evidence="4 5">
    <location>
        <position position="354"/>
    </location>
</feature>
<dbReference type="STRING" id="867903.ThesuDRAFT_02355"/>
<feature type="transmembrane region" description="Helical" evidence="4">
    <location>
        <begin position="30"/>
        <end position="52"/>
    </location>
</feature>
<dbReference type="InterPro" id="IPR001045">
    <property type="entry name" value="Spermi_synthase"/>
</dbReference>
<comment type="function">
    <text evidence="4">Catalyzes the irreversible transfer of a propylamine group from the amino donor S-adenosylmethioninamine (decarboxy-AdoMet) to putrescine (1,4-diaminobutane) to yield spermidine.</text>
</comment>
<evidence type="ECO:0000313" key="7">
    <source>
        <dbReference type="EMBL" id="EKP94616.1"/>
    </source>
</evidence>
<comment type="subunit">
    <text evidence="4">Homodimer or homotetramer.</text>
</comment>
<comment type="similarity">
    <text evidence="1 4">Belongs to the spermidine/spermine synthase family.</text>
</comment>
<dbReference type="InterPro" id="IPR030374">
    <property type="entry name" value="PABS"/>
</dbReference>
<gene>
    <name evidence="4" type="primary">speE</name>
    <name evidence="7" type="ORF">ThesuDRAFT_02355</name>
</gene>
<protein>
    <recommendedName>
        <fullName evidence="4">Polyamine aminopropyltransferase</fullName>
    </recommendedName>
    <alternativeName>
        <fullName evidence="4">Putrescine aminopropyltransferase</fullName>
        <shortName evidence="4">PAPT</shortName>
    </alternativeName>
    <alternativeName>
        <fullName evidence="4">Spermidine synthase</fullName>
        <shortName evidence="4">SPDS</shortName>
        <shortName evidence="4">SPDSY</shortName>
        <ecNumber evidence="4">2.5.1.16</ecNumber>
    </alternativeName>
</protein>
<reference evidence="7" key="1">
    <citation type="submission" date="2010-10" db="EMBL/GenBank/DDBJ databases">
        <authorList>
            <consortium name="US DOE Joint Genome Institute (JGI-PGF)"/>
            <person name="Lucas S."/>
            <person name="Copeland A."/>
            <person name="Lapidus A."/>
            <person name="Bruce D."/>
            <person name="Goodwin L."/>
            <person name="Pitluck S."/>
            <person name="Kyrpides N."/>
            <person name="Mavromatis K."/>
            <person name="Detter J.C."/>
            <person name="Han C."/>
            <person name="Land M."/>
            <person name="Hauser L."/>
            <person name="Markowitz V."/>
            <person name="Cheng J.-F."/>
            <person name="Hugenholtz P."/>
            <person name="Woyke T."/>
            <person name="Wu D."/>
            <person name="Pukall R."/>
            <person name="Wahrenburg C."/>
            <person name="Brambilla E."/>
            <person name="Klenk H.-P."/>
            <person name="Eisen J.A."/>
        </authorList>
    </citation>
    <scope>NUCLEOTIDE SEQUENCE [LARGE SCALE GENOMIC DNA]</scope>
    <source>
        <strain evidence="7">DSM 13965</strain>
    </source>
</reference>
<proteinExistence type="inferred from homology"/>
<evidence type="ECO:0000256" key="3">
    <source>
        <dbReference type="ARBA" id="ARBA00023115"/>
    </source>
</evidence>
<feature type="binding site" evidence="4">
    <location>
        <begin position="336"/>
        <end position="337"/>
    </location>
    <ligand>
        <name>S-methyl-5'-thioadenosine</name>
        <dbReference type="ChEBI" id="CHEBI:17509"/>
    </ligand>
</feature>
<feature type="transmembrane region" description="Helical" evidence="4">
    <location>
        <begin position="168"/>
        <end position="186"/>
    </location>
</feature>
<comment type="caution">
    <text evidence="4">Lacks conserved residue(s) required for the propagation of feature annotation.</text>
</comment>
<reference evidence="7" key="2">
    <citation type="submission" date="2012-10" db="EMBL/GenBank/DDBJ databases">
        <title>Improved high-quality draft of Thermaerobacter subterraneus C21, DSM 13965.</title>
        <authorList>
            <consortium name="DOE Joint Genome Institute"/>
            <person name="Eisen J."/>
            <person name="Huntemann M."/>
            <person name="Wei C.-L."/>
            <person name="Han J."/>
            <person name="Detter J.C."/>
            <person name="Han C."/>
            <person name="Tapia R."/>
            <person name="Chen A."/>
            <person name="Kyrpides N."/>
            <person name="Mavromatis K."/>
            <person name="Markowitz V."/>
            <person name="Szeto E."/>
            <person name="Ivanova N."/>
            <person name="Mikhailova N."/>
            <person name="Ovchinnikova G."/>
            <person name="Pagani I."/>
            <person name="Pati A."/>
            <person name="Goodwin L."/>
            <person name="Nordberg H.P."/>
            <person name="Cantor M.N."/>
            <person name="Hua S.X."/>
            <person name="Woyke T."/>
            <person name="Eisen J."/>
            <person name="Klenk H.-P."/>
        </authorList>
    </citation>
    <scope>NUCLEOTIDE SEQUENCE [LARGE SCALE GENOMIC DNA]</scope>
    <source>
        <strain evidence="7">DSM 13965</strain>
    </source>
</reference>
<sequence>MLALTAFFAGAVLMALELLGSRLLAPSLGSSIFVWGSLIGVVLAALSAGYALGGLAADRWPARAGPALVLVLAGAWTLVLASRGEAWVAALAGRVADPRWGALLASAVLFLPPGLLLGSISPWLVRLAAPATHRLGRVAGNLYAVSNAGSIAGTLATSFWLIPWLPAATILKALAAILAGAAVLLAGRRHLAVALPAAAVLGVAVVPAPAPAPLTADGARVVYQRNTLYHHLRVEDRGDSRFLRFDNSWQSGMYLHDPVTARFAYTDVMHAGWALNPGARRVLLVGLGGGSIPKRVLASYPDVTIHVAELDPVVVDVARRFFHLPGDPRLRVYVEDGRRFIRRAPQRYDLVLLDAYYADAIPFHLTTRQFLEEVRSRLAPGGVVVANVIGALEGPRSALLRAFYRTYREVFPEVYLMPVLPVEPAELQNVILLAREDQGEPGPLDREELARAVEAWAARHPELEALAAAARWIYDRPVPVDDVPVLQDDYAPVDALLHFERDNPLPDGLRPGGGS</sequence>
<keyword evidence="2 4" id="KW-0808">Transferase</keyword>
<feature type="transmembrane region" description="Helical" evidence="4">
    <location>
        <begin position="193"/>
        <end position="210"/>
    </location>
</feature>
<dbReference type="CDD" id="cd02440">
    <property type="entry name" value="AdoMet_MTases"/>
    <property type="match status" value="1"/>
</dbReference>
<dbReference type="GO" id="GO:0008295">
    <property type="term" value="P:spermidine biosynthetic process"/>
    <property type="evidence" value="ECO:0007669"/>
    <property type="project" value="UniProtKB-UniRule"/>
</dbReference>
<dbReference type="PANTHER" id="PTHR43317">
    <property type="entry name" value="THERMOSPERMINE SYNTHASE ACAULIS5"/>
    <property type="match status" value="1"/>
</dbReference>
<evidence type="ECO:0000256" key="2">
    <source>
        <dbReference type="ARBA" id="ARBA00022679"/>
    </source>
</evidence>
<comment type="subcellular location">
    <subcellularLocation>
        <location evidence="4">Cell membrane</location>
        <topology evidence="4">Multi-pass membrane protein</topology>
    </subcellularLocation>
</comment>
<dbReference type="OrthoDB" id="9761985at2"/>
<comment type="catalytic activity">
    <reaction evidence="4">
        <text>S-adenosyl 3-(methylsulfanyl)propylamine + putrescine = S-methyl-5'-thioadenosine + spermidine + H(+)</text>
        <dbReference type="Rhea" id="RHEA:12721"/>
        <dbReference type="ChEBI" id="CHEBI:15378"/>
        <dbReference type="ChEBI" id="CHEBI:17509"/>
        <dbReference type="ChEBI" id="CHEBI:57443"/>
        <dbReference type="ChEBI" id="CHEBI:57834"/>
        <dbReference type="ChEBI" id="CHEBI:326268"/>
        <dbReference type="EC" id="2.5.1.16"/>
    </reaction>
</comment>
<comment type="caution">
    <text evidence="7">The sequence shown here is derived from an EMBL/GenBank/DDBJ whole genome shotgun (WGS) entry which is preliminary data.</text>
</comment>
<dbReference type="GO" id="GO:0005886">
    <property type="term" value="C:plasma membrane"/>
    <property type="evidence" value="ECO:0007669"/>
    <property type="project" value="UniProtKB-SubCell"/>
</dbReference>
<name>K6QD95_9FIRM</name>
<dbReference type="PANTHER" id="PTHR43317:SF1">
    <property type="entry name" value="THERMOSPERMINE SYNTHASE ACAULIS5"/>
    <property type="match status" value="1"/>
</dbReference>
<keyword evidence="4" id="KW-1133">Transmembrane helix</keyword>
<dbReference type="Proteomes" id="UP000005710">
    <property type="component" value="Unassembled WGS sequence"/>
</dbReference>
<dbReference type="Pfam" id="PF01564">
    <property type="entry name" value="Spermine_synth"/>
    <property type="match status" value="1"/>
</dbReference>